<reference evidence="10 11" key="1">
    <citation type="journal article" date="2014" name="Curr. Microbiol.">
        <title>Spirosoma radiotolerans sp. nov., a gamma-radiation-resistant bacterium isolated from gamma ray-irradiated soil.</title>
        <authorList>
            <person name="Lee J.J."/>
            <person name="Srinivasan S."/>
            <person name="Lim S."/>
            <person name="Joe M."/>
            <person name="Im S."/>
            <person name="Bae S.I."/>
            <person name="Park K.R."/>
            <person name="Han J.H."/>
            <person name="Park S.H."/>
            <person name="Joo B.M."/>
            <person name="Park S.J."/>
            <person name="Kim M.K."/>
        </authorList>
    </citation>
    <scope>NUCLEOTIDE SEQUENCE [LARGE SCALE GENOMIC DNA]</scope>
    <source>
        <strain evidence="10 11">DG5A</strain>
    </source>
</reference>
<evidence type="ECO:0000313" key="10">
    <source>
        <dbReference type="EMBL" id="AKD55442.1"/>
    </source>
</evidence>
<name>A0A0E3V6Z7_9BACT</name>
<proteinExistence type="inferred from homology"/>
<dbReference type="STRING" id="1379870.SD10_11540"/>
<evidence type="ECO:0000256" key="7">
    <source>
        <dbReference type="PIRSR" id="PIRSR606710-2"/>
    </source>
</evidence>
<evidence type="ECO:0000313" key="11">
    <source>
        <dbReference type="Proteomes" id="UP000033054"/>
    </source>
</evidence>
<keyword evidence="2" id="KW-0858">Xylan degradation</keyword>
<dbReference type="GO" id="GO:0045493">
    <property type="term" value="P:xylan catabolic process"/>
    <property type="evidence" value="ECO:0007669"/>
    <property type="project" value="UniProtKB-KW"/>
</dbReference>
<dbReference type="KEGG" id="srd:SD10_11540"/>
<protein>
    <submittedName>
        <fullName evidence="10">Beta-xylosidase</fullName>
    </submittedName>
</protein>
<keyword evidence="11" id="KW-1185">Reference proteome</keyword>
<keyword evidence="3 8" id="KW-0378">Hydrolase</keyword>
<dbReference type="GO" id="GO:0004553">
    <property type="term" value="F:hydrolase activity, hydrolyzing O-glycosyl compounds"/>
    <property type="evidence" value="ECO:0007669"/>
    <property type="project" value="InterPro"/>
</dbReference>
<feature type="chain" id="PRO_5002413474" evidence="9">
    <location>
        <begin position="20"/>
        <end position="327"/>
    </location>
</feature>
<dbReference type="PATRIC" id="fig|1379870.5.peg.2508"/>
<dbReference type="InterPro" id="IPR052176">
    <property type="entry name" value="Glycosyl_Hydrlase_43_Enz"/>
</dbReference>
<feature type="site" description="Important for catalytic activity, responsible for pKa modulation of the active site Glu and correct orientation of both the proton donor and substrate" evidence="7">
    <location>
        <position position="141"/>
    </location>
</feature>
<sequence>MKSFLTYSLLLLAFLQASAQANREIFFADVTIYVEGGKYYLTGSKGGSSGPQGFAILESKDLKTWAVPAKANDSLGMILTEGDHTFGTKGFWAPQILNDNGTYYLTYTANEQTVLAESTSLLGPYRQKEVGPIDGSEKNIDSYIFKDTDGKYYLYCVRFDKGNYLYVAEFDLKTGMINPQTLKRCFGQTEPWEATPNYKSAPIMEGPTVIKLDHKYYLFYSANHFQNIDYAIGYAVADSPYGPWVKYKNNPIIHRSIVGENGSGHGDLFEGLDKQLYYVYHIHNSSEKVGPRRTRIVPVEKEWDEKAGVFRFSVKGKEVIVPIMAEK</sequence>
<evidence type="ECO:0000256" key="5">
    <source>
        <dbReference type="ARBA" id="ARBA00023295"/>
    </source>
</evidence>
<feature type="active site" description="Proton acceptor" evidence="6">
    <location>
        <position position="29"/>
    </location>
</feature>
<gene>
    <name evidence="10" type="ORF">SD10_11540</name>
</gene>
<dbReference type="PANTHER" id="PTHR43772">
    <property type="entry name" value="ENDO-1,4-BETA-XYLANASE"/>
    <property type="match status" value="1"/>
</dbReference>
<keyword evidence="4" id="KW-0119">Carbohydrate metabolism</keyword>
<comment type="similarity">
    <text evidence="1 8">Belongs to the glycosyl hydrolase 43 family.</text>
</comment>
<dbReference type="EMBL" id="CP010429">
    <property type="protein sequence ID" value="AKD55442.1"/>
    <property type="molecule type" value="Genomic_DNA"/>
</dbReference>
<dbReference type="Gene3D" id="2.115.10.20">
    <property type="entry name" value="Glycosyl hydrolase domain, family 43"/>
    <property type="match status" value="1"/>
</dbReference>
<dbReference type="CDD" id="cd08991">
    <property type="entry name" value="GH43_HoAraf43-like"/>
    <property type="match status" value="1"/>
</dbReference>
<keyword evidence="9" id="KW-0732">Signal</keyword>
<dbReference type="PANTHER" id="PTHR43772:SF2">
    <property type="entry name" value="PUTATIVE (AFU_ORTHOLOGUE AFUA_2G04480)-RELATED"/>
    <property type="match status" value="1"/>
</dbReference>
<dbReference type="InterPro" id="IPR023296">
    <property type="entry name" value="Glyco_hydro_beta-prop_sf"/>
</dbReference>
<dbReference type="Proteomes" id="UP000033054">
    <property type="component" value="Chromosome"/>
</dbReference>
<evidence type="ECO:0000256" key="9">
    <source>
        <dbReference type="SAM" id="SignalP"/>
    </source>
</evidence>
<evidence type="ECO:0000256" key="2">
    <source>
        <dbReference type="ARBA" id="ARBA00022651"/>
    </source>
</evidence>
<evidence type="ECO:0000256" key="8">
    <source>
        <dbReference type="RuleBase" id="RU361187"/>
    </source>
</evidence>
<evidence type="ECO:0000256" key="6">
    <source>
        <dbReference type="PIRSR" id="PIRSR606710-1"/>
    </source>
</evidence>
<dbReference type="OrthoDB" id="9801455at2"/>
<dbReference type="SUPFAM" id="SSF75005">
    <property type="entry name" value="Arabinanase/levansucrase/invertase"/>
    <property type="match status" value="1"/>
</dbReference>
<dbReference type="Pfam" id="PF04616">
    <property type="entry name" value="Glyco_hydro_43"/>
    <property type="match status" value="1"/>
</dbReference>
<dbReference type="AlphaFoldDB" id="A0A0E3V6Z7"/>
<dbReference type="HOGENOM" id="CLU_009397_4_0_10"/>
<organism evidence="10 11">
    <name type="scientific">Spirosoma radiotolerans</name>
    <dbReference type="NCBI Taxonomy" id="1379870"/>
    <lineage>
        <taxon>Bacteria</taxon>
        <taxon>Pseudomonadati</taxon>
        <taxon>Bacteroidota</taxon>
        <taxon>Cytophagia</taxon>
        <taxon>Cytophagales</taxon>
        <taxon>Cytophagaceae</taxon>
        <taxon>Spirosoma</taxon>
    </lineage>
</organism>
<feature type="active site" description="Proton donor" evidence="6">
    <location>
        <position position="205"/>
    </location>
</feature>
<keyword evidence="2" id="KW-0624">Polysaccharide degradation</keyword>
<evidence type="ECO:0000256" key="1">
    <source>
        <dbReference type="ARBA" id="ARBA00009865"/>
    </source>
</evidence>
<dbReference type="RefSeq" id="WP_046573937.1">
    <property type="nucleotide sequence ID" value="NZ_CP010429.1"/>
</dbReference>
<dbReference type="InterPro" id="IPR006710">
    <property type="entry name" value="Glyco_hydro_43"/>
</dbReference>
<evidence type="ECO:0000256" key="4">
    <source>
        <dbReference type="ARBA" id="ARBA00023277"/>
    </source>
</evidence>
<feature type="signal peptide" evidence="9">
    <location>
        <begin position="1"/>
        <end position="19"/>
    </location>
</feature>
<evidence type="ECO:0000256" key="3">
    <source>
        <dbReference type="ARBA" id="ARBA00022801"/>
    </source>
</evidence>
<accession>A0A0E3V6Z7</accession>
<keyword evidence="5 8" id="KW-0326">Glycosidase</keyword>